<protein>
    <submittedName>
        <fullName evidence="2">37S ribosomal protein S24, mitochondrial</fullName>
    </submittedName>
</protein>
<evidence type="ECO:0000313" key="3">
    <source>
        <dbReference type="Proteomes" id="UP000837801"/>
    </source>
</evidence>
<gene>
    <name evidence="2" type="ORF">CLIB1423_19S00936</name>
</gene>
<dbReference type="OrthoDB" id="283424at2759"/>
<dbReference type="AlphaFoldDB" id="A0A9P0QUI0"/>
<comment type="caution">
    <text evidence="2">The sequence shown here is derived from an EMBL/GenBank/DDBJ whole genome shotgun (WGS) entry which is preliminary data.</text>
</comment>
<dbReference type="Pfam" id="PF10213">
    <property type="entry name" value="MRP-S28"/>
    <property type="match status" value="1"/>
</dbReference>
<keyword evidence="2" id="KW-0687">Ribonucleoprotein</keyword>
<dbReference type="PANTHER" id="PTHR13490">
    <property type="entry name" value="MITOCHONDRIAL 28S RIBOSOMAL PROTEIN S28"/>
    <property type="match status" value="1"/>
</dbReference>
<name>A0A9P0QUI0_9ASCO</name>
<dbReference type="GO" id="GO:0032543">
    <property type="term" value="P:mitochondrial translation"/>
    <property type="evidence" value="ECO:0007669"/>
    <property type="project" value="InterPro"/>
</dbReference>
<reference evidence="2" key="1">
    <citation type="submission" date="2022-03" db="EMBL/GenBank/DDBJ databases">
        <authorList>
            <person name="Legras J.-L."/>
            <person name="Devillers H."/>
            <person name="Grondin C."/>
        </authorList>
    </citation>
    <scope>NUCLEOTIDE SEQUENCE</scope>
    <source>
        <strain evidence="2">CLIB 1423</strain>
    </source>
</reference>
<dbReference type="EMBL" id="CAKXYY010000019">
    <property type="protein sequence ID" value="CAH2354816.1"/>
    <property type="molecule type" value="Genomic_DNA"/>
</dbReference>
<feature type="domain" description="Small ribosomal subunit protein mS35 mitochondrial conserved" evidence="1">
    <location>
        <begin position="141"/>
        <end position="271"/>
    </location>
</feature>
<keyword evidence="2" id="KW-0689">Ribosomal protein</keyword>
<dbReference type="Proteomes" id="UP000837801">
    <property type="component" value="Unassembled WGS sequence"/>
</dbReference>
<accession>A0A9P0QUI0</accession>
<sequence>MLSSSRIIGRRTLSSASILLSDPLYLNPHAWKGLPADRIFELHELRKTVLGDKYVPNDEERNAILSTATELGKKTVPELEYVYALDHFKERFMNNVPVRAPQLHKIPVIKQGETPHKERKLEILNNVAAYEMPLLAKFRQPYTPKSVEETQFVLKFGDDFTNEATAFNRKVTLICQLKHLNLGELESRKFKILSAQRFDHFKDELRITSSNYPEATQNARWLVETFNKLLKEAKDIAKDDFQDIPVDTRHTRAKMHIQGFRPKFEFPEEWKRPQDAPVQKFKIVRKLVNDVKDKKDAEYVKAYEP</sequence>
<keyword evidence="3" id="KW-1185">Reference proteome</keyword>
<dbReference type="PANTHER" id="PTHR13490:SF0">
    <property type="entry name" value="SMALL RIBOSOMAL SUBUNIT PROTEIN MS35"/>
    <property type="match status" value="1"/>
</dbReference>
<evidence type="ECO:0000313" key="2">
    <source>
        <dbReference type="EMBL" id="CAH2354816.1"/>
    </source>
</evidence>
<dbReference type="GO" id="GO:0005763">
    <property type="term" value="C:mitochondrial small ribosomal subunit"/>
    <property type="evidence" value="ECO:0007669"/>
    <property type="project" value="TreeGrafter"/>
</dbReference>
<proteinExistence type="predicted"/>
<organism evidence="2 3">
    <name type="scientific">[Candida] railenensis</name>
    <dbReference type="NCBI Taxonomy" id="45579"/>
    <lineage>
        <taxon>Eukaryota</taxon>
        <taxon>Fungi</taxon>
        <taxon>Dikarya</taxon>
        <taxon>Ascomycota</taxon>
        <taxon>Saccharomycotina</taxon>
        <taxon>Pichiomycetes</taxon>
        <taxon>Debaryomycetaceae</taxon>
        <taxon>Kurtzmaniella</taxon>
    </lineage>
</organism>
<dbReference type="InterPro" id="IPR039848">
    <property type="entry name" value="Ribosomal_mS35_mt"/>
</dbReference>
<dbReference type="GO" id="GO:0003735">
    <property type="term" value="F:structural constituent of ribosome"/>
    <property type="evidence" value="ECO:0007669"/>
    <property type="project" value="InterPro"/>
</dbReference>
<dbReference type="InterPro" id="IPR019349">
    <property type="entry name" value="Ribosomal_mS35_mit"/>
</dbReference>
<evidence type="ECO:0000259" key="1">
    <source>
        <dbReference type="Pfam" id="PF10213"/>
    </source>
</evidence>